<feature type="region of interest" description="Disordered" evidence="1">
    <location>
        <begin position="1"/>
        <end position="47"/>
    </location>
</feature>
<reference evidence="2 3" key="1">
    <citation type="submission" date="2023-11" db="EMBL/GenBank/DDBJ databases">
        <title>A Novel Polar Bacteriovorax (B. antarcticus) Isolated from the Biocrust in Antarctica.</title>
        <authorList>
            <person name="Mun W."/>
            <person name="Choi S.Y."/>
            <person name="Mitchell R.J."/>
        </authorList>
    </citation>
    <scope>NUCLEOTIDE SEQUENCE [LARGE SCALE GENOMIC DNA]</scope>
    <source>
        <strain evidence="2 3">PP10</strain>
    </source>
</reference>
<accession>A0ABU5VT78</accession>
<keyword evidence="3" id="KW-1185">Reference proteome</keyword>
<name>A0ABU5VT78_9BACT</name>
<evidence type="ECO:0000313" key="3">
    <source>
        <dbReference type="Proteomes" id="UP001302274"/>
    </source>
</evidence>
<evidence type="ECO:0000256" key="1">
    <source>
        <dbReference type="SAM" id="MobiDB-lite"/>
    </source>
</evidence>
<dbReference type="Proteomes" id="UP001302274">
    <property type="component" value="Unassembled WGS sequence"/>
</dbReference>
<dbReference type="RefSeq" id="WP_323574708.1">
    <property type="nucleotide sequence ID" value="NZ_JAYGJQ010000001.1"/>
</dbReference>
<dbReference type="EMBL" id="JAYGJQ010000001">
    <property type="protein sequence ID" value="MEA9355220.1"/>
    <property type="molecule type" value="Genomic_DNA"/>
</dbReference>
<protein>
    <submittedName>
        <fullName evidence="2">Uncharacterized protein</fullName>
    </submittedName>
</protein>
<organism evidence="2 3">
    <name type="scientific">Bacteriovorax antarcticus</name>
    <dbReference type="NCBI Taxonomy" id="3088717"/>
    <lineage>
        <taxon>Bacteria</taxon>
        <taxon>Pseudomonadati</taxon>
        <taxon>Bdellovibrionota</taxon>
        <taxon>Bacteriovoracia</taxon>
        <taxon>Bacteriovoracales</taxon>
        <taxon>Bacteriovoracaceae</taxon>
        <taxon>Bacteriovorax</taxon>
    </lineage>
</organism>
<gene>
    <name evidence="2" type="ORF">SHI21_03365</name>
</gene>
<evidence type="ECO:0000313" key="2">
    <source>
        <dbReference type="EMBL" id="MEA9355220.1"/>
    </source>
</evidence>
<proteinExistence type="predicted"/>
<comment type="caution">
    <text evidence="2">The sequence shown here is derived from an EMBL/GenBank/DDBJ whole genome shotgun (WGS) entry which is preliminary data.</text>
</comment>
<feature type="compositionally biased region" description="Polar residues" evidence="1">
    <location>
        <begin position="15"/>
        <end position="29"/>
    </location>
</feature>
<sequence>MRTGYQKMKGRVSIASPNSWNRGGTSSKFSGDGFVAERQTTMSQSSV</sequence>
<feature type="compositionally biased region" description="Polar residues" evidence="1">
    <location>
        <begin position="38"/>
        <end position="47"/>
    </location>
</feature>